<dbReference type="Gene3D" id="1.10.357.10">
    <property type="entry name" value="Tetracycline Repressor, domain 2"/>
    <property type="match status" value="1"/>
</dbReference>
<evidence type="ECO:0000256" key="4">
    <source>
        <dbReference type="PROSITE-ProRule" id="PRU00335"/>
    </source>
</evidence>
<evidence type="ECO:0000313" key="6">
    <source>
        <dbReference type="EMBL" id="MBP2356008.1"/>
    </source>
</evidence>
<dbReference type="InterPro" id="IPR036271">
    <property type="entry name" value="Tet_transcr_reg_TetR-rel_C_sf"/>
</dbReference>
<dbReference type="InterPro" id="IPR004111">
    <property type="entry name" value="Repressor_TetR_C"/>
</dbReference>
<keyword evidence="2 4" id="KW-0238">DNA-binding</keyword>
<gene>
    <name evidence="6" type="ORF">JOF29_007118</name>
</gene>
<dbReference type="PANTHER" id="PTHR30055">
    <property type="entry name" value="HTH-TYPE TRANSCRIPTIONAL REGULATOR RUTR"/>
    <property type="match status" value="1"/>
</dbReference>
<dbReference type="InterPro" id="IPR001647">
    <property type="entry name" value="HTH_TetR"/>
</dbReference>
<organism evidence="6 7">
    <name type="scientific">Kribbella aluminosa</name>
    <dbReference type="NCBI Taxonomy" id="416017"/>
    <lineage>
        <taxon>Bacteria</taxon>
        <taxon>Bacillati</taxon>
        <taxon>Actinomycetota</taxon>
        <taxon>Actinomycetes</taxon>
        <taxon>Propionibacteriales</taxon>
        <taxon>Kribbellaceae</taxon>
        <taxon>Kribbella</taxon>
    </lineage>
</organism>
<keyword evidence="7" id="KW-1185">Reference proteome</keyword>
<evidence type="ECO:0000256" key="2">
    <source>
        <dbReference type="ARBA" id="ARBA00023125"/>
    </source>
</evidence>
<comment type="caution">
    <text evidence="6">The sequence shown here is derived from an EMBL/GenBank/DDBJ whole genome shotgun (WGS) entry which is preliminary data.</text>
</comment>
<feature type="DNA-binding region" description="H-T-H motif" evidence="4">
    <location>
        <begin position="37"/>
        <end position="56"/>
    </location>
</feature>
<protein>
    <submittedName>
        <fullName evidence="6">AcrR family transcriptional regulator</fullName>
    </submittedName>
</protein>
<dbReference type="SUPFAM" id="SSF48498">
    <property type="entry name" value="Tetracyclin repressor-like, C-terminal domain"/>
    <property type="match status" value="1"/>
</dbReference>
<evidence type="ECO:0000259" key="5">
    <source>
        <dbReference type="PROSITE" id="PS50977"/>
    </source>
</evidence>
<evidence type="ECO:0000256" key="3">
    <source>
        <dbReference type="ARBA" id="ARBA00023163"/>
    </source>
</evidence>
<accession>A0ABS4UWH4</accession>
<dbReference type="PANTHER" id="PTHR30055:SF151">
    <property type="entry name" value="TRANSCRIPTIONAL REGULATORY PROTEIN"/>
    <property type="match status" value="1"/>
</dbReference>
<dbReference type="Pfam" id="PF02909">
    <property type="entry name" value="TetR_C_1"/>
    <property type="match status" value="1"/>
</dbReference>
<evidence type="ECO:0000313" key="7">
    <source>
        <dbReference type="Proteomes" id="UP000755585"/>
    </source>
</evidence>
<dbReference type="Proteomes" id="UP000755585">
    <property type="component" value="Unassembled WGS sequence"/>
</dbReference>
<sequence length="218" mass="23051">MVTKTLRTAGQRAGLSRGDIVAAALGYIDEHGLGALSMHKLGAVLDVKGMSLYNHVAGKDDLLDGVVDLLWQEIAAAAPAQADWRLGFRALARAIRDVMLRHPNAAPLMTTQRVMPQSALRTVLAHVTSATGAGLPEPRAYDLLRAVSSTALGTTLADLTWGTGQQGCAPDISDLLRPGTPDELVAAAEIFCGQSCPDAQFALALDLMLRPDDHEPPQ</sequence>
<reference evidence="6 7" key="1">
    <citation type="submission" date="2021-03" db="EMBL/GenBank/DDBJ databases">
        <title>Sequencing the genomes of 1000 actinobacteria strains.</title>
        <authorList>
            <person name="Klenk H.-P."/>
        </authorList>
    </citation>
    <scope>NUCLEOTIDE SEQUENCE [LARGE SCALE GENOMIC DNA]</scope>
    <source>
        <strain evidence="6 7">DSM 18824</strain>
    </source>
</reference>
<name>A0ABS4UWH4_9ACTN</name>
<dbReference type="EMBL" id="JAGINT010000002">
    <property type="protein sequence ID" value="MBP2356008.1"/>
    <property type="molecule type" value="Genomic_DNA"/>
</dbReference>
<dbReference type="SUPFAM" id="SSF46689">
    <property type="entry name" value="Homeodomain-like"/>
    <property type="match status" value="1"/>
</dbReference>
<proteinExistence type="predicted"/>
<dbReference type="PROSITE" id="PS50977">
    <property type="entry name" value="HTH_TETR_2"/>
    <property type="match status" value="1"/>
</dbReference>
<feature type="domain" description="HTH tetR-type" evidence="5">
    <location>
        <begin position="14"/>
        <end position="74"/>
    </location>
</feature>
<dbReference type="InterPro" id="IPR009057">
    <property type="entry name" value="Homeodomain-like_sf"/>
</dbReference>
<dbReference type="RefSeq" id="WP_307863843.1">
    <property type="nucleotide sequence ID" value="NZ_BAAAVU010000005.1"/>
</dbReference>
<keyword evidence="1" id="KW-0805">Transcription regulation</keyword>
<evidence type="ECO:0000256" key="1">
    <source>
        <dbReference type="ARBA" id="ARBA00023015"/>
    </source>
</evidence>
<keyword evidence="3" id="KW-0804">Transcription</keyword>
<dbReference type="InterPro" id="IPR050109">
    <property type="entry name" value="HTH-type_TetR-like_transc_reg"/>
</dbReference>